<dbReference type="SUPFAM" id="SSF89807">
    <property type="entry name" value="Dodecin-like"/>
    <property type="match status" value="1"/>
</dbReference>
<dbReference type="PANTHER" id="PTHR39324">
    <property type="entry name" value="CALCIUM DODECIN"/>
    <property type="match status" value="1"/>
</dbReference>
<comment type="caution">
    <text evidence="1">The sequence shown here is derived from an EMBL/GenBank/DDBJ whole genome shotgun (WGS) entry which is preliminary data.</text>
</comment>
<protein>
    <submittedName>
        <fullName evidence="1">Dodecin domain-containing protein</fullName>
    </submittedName>
</protein>
<dbReference type="Pfam" id="PF07311">
    <property type="entry name" value="Dodecin"/>
    <property type="match status" value="1"/>
</dbReference>
<keyword evidence="2" id="KW-1185">Reference proteome</keyword>
<evidence type="ECO:0000313" key="1">
    <source>
        <dbReference type="EMBL" id="TPG08590.1"/>
    </source>
</evidence>
<dbReference type="RefSeq" id="WP_140652206.1">
    <property type="nucleotide sequence ID" value="NZ_RCZB01000003.1"/>
</dbReference>
<gene>
    <name evidence="1" type="ORF">EAH88_10090</name>
</gene>
<dbReference type="AlphaFoldDB" id="A0A502FEF9"/>
<dbReference type="PANTHER" id="PTHR39324:SF1">
    <property type="entry name" value="CALCIUM DODECIN"/>
    <property type="match status" value="1"/>
</dbReference>
<dbReference type="InterPro" id="IPR036694">
    <property type="entry name" value="Dodecin-like_sf"/>
</dbReference>
<dbReference type="InterPro" id="IPR009923">
    <property type="entry name" value="Dodecin"/>
</dbReference>
<accession>A0A502FEF9</accession>
<dbReference type="Gene3D" id="3.30.1660.10">
    <property type="entry name" value="Flavin-binding protein dodecin"/>
    <property type="match status" value="1"/>
</dbReference>
<evidence type="ECO:0000313" key="2">
    <source>
        <dbReference type="Proteomes" id="UP000319486"/>
    </source>
</evidence>
<organism evidence="1 2">
    <name type="scientific">Rhodanobacter glycinis</name>
    <dbReference type="NCBI Taxonomy" id="582702"/>
    <lineage>
        <taxon>Bacteria</taxon>
        <taxon>Pseudomonadati</taxon>
        <taxon>Pseudomonadota</taxon>
        <taxon>Gammaproteobacteria</taxon>
        <taxon>Lysobacterales</taxon>
        <taxon>Rhodanobacteraceae</taxon>
        <taxon>Rhodanobacter</taxon>
    </lineage>
</organism>
<reference evidence="1 2" key="1">
    <citation type="journal article" date="2019" name="Environ. Microbiol.">
        <title>Species interactions and distinct microbial communities in high Arctic permafrost affected cryosols are associated with the CH4 and CO2 gas fluxes.</title>
        <authorList>
            <person name="Altshuler I."/>
            <person name="Hamel J."/>
            <person name="Turney S."/>
            <person name="Magnuson E."/>
            <person name="Levesque R."/>
            <person name="Greer C."/>
            <person name="Whyte L.G."/>
        </authorList>
    </citation>
    <scope>NUCLEOTIDE SEQUENCE [LARGE SCALE GENOMIC DNA]</scope>
    <source>
        <strain evidence="1 2">S13Y</strain>
    </source>
</reference>
<name>A0A502FEF9_9GAMM</name>
<sequence length="67" mass="7311">MSVAKVIEINASSAKGVEDAVQHGLRKAAESVKNIKGAWVNEIKVVTKDDGTVTEWRVNMKVNFVVD</sequence>
<dbReference type="EMBL" id="RCZO01000005">
    <property type="protein sequence ID" value="TPG08590.1"/>
    <property type="molecule type" value="Genomic_DNA"/>
</dbReference>
<dbReference type="OrthoDB" id="9805449at2"/>
<dbReference type="InterPro" id="IPR025543">
    <property type="entry name" value="Dodecin-like"/>
</dbReference>
<proteinExistence type="predicted"/>
<dbReference type="Proteomes" id="UP000319486">
    <property type="component" value="Unassembled WGS sequence"/>
</dbReference>